<evidence type="ECO:0000259" key="2">
    <source>
        <dbReference type="PROSITE" id="PS50848"/>
    </source>
</evidence>
<dbReference type="Proteomes" id="UP001570417">
    <property type="component" value="Unassembled WGS sequence"/>
</dbReference>
<gene>
    <name evidence="3" type="ORF">AB4566_05100</name>
</gene>
<evidence type="ECO:0000313" key="3">
    <source>
        <dbReference type="EMBL" id="MFA0567650.1"/>
    </source>
</evidence>
<dbReference type="PROSITE" id="PS50848">
    <property type="entry name" value="START"/>
    <property type="match status" value="1"/>
</dbReference>
<dbReference type="EMBL" id="JBFRUW010000008">
    <property type="protein sequence ID" value="MFA0567650.1"/>
    <property type="molecule type" value="Genomic_DNA"/>
</dbReference>
<keyword evidence="1" id="KW-0732">Signal</keyword>
<dbReference type="PIRSF" id="PIRSF039033">
    <property type="entry name" value="START_dom"/>
    <property type="match status" value="1"/>
</dbReference>
<dbReference type="InterPro" id="IPR023393">
    <property type="entry name" value="START-like_dom_sf"/>
</dbReference>
<dbReference type="PANTHER" id="PTHR19308:SF14">
    <property type="entry name" value="START DOMAIN-CONTAINING PROTEIN"/>
    <property type="match status" value="1"/>
</dbReference>
<feature type="chain" id="PRO_5046515243" evidence="1">
    <location>
        <begin position="19"/>
        <end position="215"/>
    </location>
</feature>
<feature type="domain" description="START" evidence="2">
    <location>
        <begin position="24"/>
        <end position="201"/>
    </location>
</feature>
<dbReference type="InterPro" id="IPR028347">
    <property type="entry name" value="START_dom_prot"/>
</dbReference>
<dbReference type="SUPFAM" id="SSF55961">
    <property type="entry name" value="Bet v1-like"/>
    <property type="match status" value="1"/>
</dbReference>
<dbReference type="InterPro" id="IPR051213">
    <property type="entry name" value="START_lipid_transfer"/>
</dbReference>
<feature type="signal peptide" evidence="1">
    <location>
        <begin position="1"/>
        <end position="18"/>
    </location>
</feature>
<evidence type="ECO:0000313" key="4">
    <source>
        <dbReference type="Proteomes" id="UP001570417"/>
    </source>
</evidence>
<proteinExistence type="predicted"/>
<sequence>MTANPLLLLCFFCLPAFAQTPLPWLFETSENGITLHKRHHTDGLIEIRAQTFAQTSYSGFLLLLEDSKNVPKWIDNVENSYVLQQISANENIVYTQFLAPWPAKDRDMVTYSRYQIEDGQFVLTIKDASSYLPLQPGYIRILGVKAQWVLQPLDNGTTHITYTAYADPGGALPDWLSNKLSVSGALSTFKGLKEQLPKYQNKQHPNLPKEKVTIE</sequence>
<dbReference type="Gene3D" id="3.30.530.20">
    <property type="match status" value="1"/>
</dbReference>
<organism evidence="3 4">
    <name type="scientific">Vibrio gallaecicus</name>
    <dbReference type="NCBI Taxonomy" id="552386"/>
    <lineage>
        <taxon>Bacteria</taxon>
        <taxon>Pseudomonadati</taxon>
        <taxon>Pseudomonadota</taxon>
        <taxon>Gammaproteobacteria</taxon>
        <taxon>Vibrionales</taxon>
        <taxon>Vibrionaceae</taxon>
        <taxon>Vibrio</taxon>
    </lineage>
</organism>
<reference evidence="3 4" key="1">
    <citation type="journal article" date="2024" name="ISME J.">
        <title>Tailless and filamentous prophages are predominant in marine Vibrio.</title>
        <authorList>
            <person name="Steensen K."/>
            <person name="Seneca J."/>
            <person name="Bartlau N."/>
            <person name="Yu X.A."/>
            <person name="Hussain F.A."/>
            <person name="Polz M.F."/>
        </authorList>
    </citation>
    <scope>NUCLEOTIDE SEQUENCE [LARGE SCALE GENOMIC DNA]</scope>
    <source>
        <strain evidence="3 4">10N.222.51.A1</strain>
    </source>
</reference>
<dbReference type="CDD" id="cd08876">
    <property type="entry name" value="START_1"/>
    <property type="match status" value="1"/>
</dbReference>
<comment type="caution">
    <text evidence="3">The sequence shown here is derived from an EMBL/GenBank/DDBJ whole genome shotgun (WGS) entry which is preliminary data.</text>
</comment>
<dbReference type="PANTHER" id="PTHR19308">
    <property type="entry name" value="PHOSPHATIDYLCHOLINE TRANSFER PROTEIN"/>
    <property type="match status" value="1"/>
</dbReference>
<dbReference type="Pfam" id="PF01852">
    <property type="entry name" value="START"/>
    <property type="match status" value="1"/>
</dbReference>
<dbReference type="RefSeq" id="WP_372265157.1">
    <property type="nucleotide sequence ID" value="NZ_JBFRUW010000008.1"/>
</dbReference>
<evidence type="ECO:0000256" key="1">
    <source>
        <dbReference type="SAM" id="SignalP"/>
    </source>
</evidence>
<protein>
    <submittedName>
        <fullName evidence="3">START domain-containing protein</fullName>
    </submittedName>
</protein>
<name>A0ABV4N8C7_9VIBR</name>
<dbReference type="InterPro" id="IPR002913">
    <property type="entry name" value="START_lipid-bd_dom"/>
</dbReference>
<accession>A0ABV4N8C7</accession>
<keyword evidence="4" id="KW-1185">Reference proteome</keyword>